<proteinExistence type="predicted"/>
<protein>
    <submittedName>
        <fullName evidence="1">Uncharacterized protein</fullName>
    </submittedName>
</protein>
<accession>A0A1V6MSD1</accession>
<dbReference type="STRING" id="114686.BM536_012405"/>
<name>A0A1V6MSD1_9ACTN</name>
<dbReference type="EMBL" id="MPOH02000011">
    <property type="protein sequence ID" value="OQD55394.1"/>
    <property type="molecule type" value="Genomic_DNA"/>
</dbReference>
<dbReference type="AlphaFoldDB" id="A0A1V6MSD1"/>
<gene>
    <name evidence="1" type="ORF">BM536_012405</name>
</gene>
<reference evidence="1 2" key="2">
    <citation type="submission" date="2017-02" db="EMBL/GenBank/DDBJ databases">
        <title>Draft genome sequence of Streptomyces phaeoluteigriseus type strain DSM41896.</title>
        <authorList>
            <person name="Salih T.S."/>
            <person name="Algora Gallardo L."/>
            <person name="Melo Santos T."/>
            <person name="Filgueira Martinez S."/>
            <person name="Herron P.R."/>
        </authorList>
    </citation>
    <scope>NUCLEOTIDE SEQUENCE [LARGE SCALE GENOMIC DNA]</scope>
    <source>
        <strain evidence="1 2">DSM 41896</strain>
    </source>
</reference>
<evidence type="ECO:0000313" key="2">
    <source>
        <dbReference type="Proteomes" id="UP000184286"/>
    </source>
</evidence>
<reference evidence="2" key="1">
    <citation type="submission" date="2016-11" db="EMBL/GenBank/DDBJ databases">
        <authorList>
            <person name="Schniete J.K."/>
            <person name="Salih T."/>
            <person name="Algora Gallardo L."/>
            <person name="Martinez Fernandez S."/>
            <person name="Herron P.R."/>
        </authorList>
    </citation>
    <scope>NUCLEOTIDE SEQUENCE [LARGE SCALE GENOMIC DNA]</scope>
    <source>
        <strain evidence="2">DSM 41896</strain>
    </source>
</reference>
<evidence type="ECO:0000313" key="1">
    <source>
        <dbReference type="EMBL" id="OQD55394.1"/>
    </source>
</evidence>
<dbReference type="Proteomes" id="UP000184286">
    <property type="component" value="Unassembled WGS sequence"/>
</dbReference>
<comment type="caution">
    <text evidence="1">The sequence shown here is derived from an EMBL/GenBank/DDBJ whole genome shotgun (WGS) entry which is preliminary data.</text>
</comment>
<organism evidence="1 2">
    <name type="scientific">Streptomyces phaeoluteigriseus</name>
    <dbReference type="NCBI Taxonomy" id="114686"/>
    <lineage>
        <taxon>Bacteria</taxon>
        <taxon>Bacillati</taxon>
        <taxon>Actinomycetota</taxon>
        <taxon>Actinomycetes</taxon>
        <taxon>Kitasatosporales</taxon>
        <taxon>Streptomycetaceae</taxon>
        <taxon>Streptomyces</taxon>
        <taxon>Streptomyces aurantiacus group</taxon>
    </lineage>
</organism>
<sequence length="73" mass="7903">MYGQQLARVEEDLLRALGKLEEVLHSAGPASELDDVAALHGGRGHLDVGCQRAAWCPLPHRCTSEGAVWPDIE</sequence>